<dbReference type="Proteomes" id="UP000749453">
    <property type="component" value="Unassembled WGS sequence"/>
</dbReference>
<dbReference type="Gene3D" id="1.20.1510.10">
    <property type="entry name" value="Cation efflux protein transmembrane domain"/>
    <property type="match status" value="1"/>
</dbReference>
<sequence>MGECCGCGKTLDVAAMQARHRRVLWIVLLINLATFLMMVGASWYSHSSALLSGALDNLGDAATYLLSLLVVGAGVAAKARVALFKGVLILAAAVAVAVQIGWRLAHPQVPLFESMGLAALLNLAANGFCLWLLTPYRNDDVNLASAWECARNDIFEGISVVLAAGLVALFGTGWPDLLVAVALLVVFLRSALRVLRIAMAELRASRVASG</sequence>
<evidence type="ECO:0000256" key="5">
    <source>
        <dbReference type="SAM" id="Phobius"/>
    </source>
</evidence>
<feature type="transmembrane region" description="Helical" evidence="5">
    <location>
        <begin position="111"/>
        <end position="133"/>
    </location>
</feature>
<organism evidence="7 10">
    <name type="scientific">Stenotrophomonas lactitubi</name>
    <dbReference type="NCBI Taxonomy" id="2045214"/>
    <lineage>
        <taxon>Bacteria</taxon>
        <taxon>Pseudomonadati</taxon>
        <taxon>Pseudomonadota</taxon>
        <taxon>Gammaproteobacteria</taxon>
        <taxon>Lysobacterales</taxon>
        <taxon>Lysobacteraceae</taxon>
        <taxon>Stenotrophomonas</taxon>
    </lineage>
</organism>
<protein>
    <submittedName>
        <fullName evidence="7">Cation transporter</fullName>
    </submittedName>
</protein>
<reference evidence="9" key="1">
    <citation type="submission" date="2021-01" db="EMBL/GenBank/DDBJ databases">
        <title>Stenotrophomonas maltophilia.</title>
        <authorList>
            <person name="Yu Y."/>
        </authorList>
    </citation>
    <scope>NUCLEOTIDE SEQUENCE [LARGE SCALE GENOMIC DNA]</scope>
    <source>
        <strain evidence="9">As-6</strain>
    </source>
</reference>
<feature type="transmembrane region" description="Helical" evidence="5">
    <location>
        <begin position="154"/>
        <end position="171"/>
    </location>
</feature>
<dbReference type="RefSeq" id="WP_205404747.1">
    <property type="nucleotide sequence ID" value="NZ_JAFFTA010000019.1"/>
</dbReference>
<evidence type="ECO:0000256" key="2">
    <source>
        <dbReference type="ARBA" id="ARBA00022692"/>
    </source>
</evidence>
<keyword evidence="4 5" id="KW-0472">Membrane</keyword>
<evidence type="ECO:0000256" key="1">
    <source>
        <dbReference type="ARBA" id="ARBA00004141"/>
    </source>
</evidence>
<evidence type="ECO:0000313" key="10">
    <source>
        <dbReference type="Proteomes" id="UP000784064"/>
    </source>
</evidence>
<feature type="transmembrane region" description="Helical" evidence="5">
    <location>
        <begin position="23"/>
        <end position="41"/>
    </location>
</feature>
<evidence type="ECO:0000313" key="8">
    <source>
        <dbReference type="EMBL" id="MBM9938774.1"/>
    </source>
</evidence>
<dbReference type="GO" id="GO:0006829">
    <property type="term" value="P:zinc ion transport"/>
    <property type="evidence" value="ECO:0007669"/>
    <property type="project" value="UniProtKB-KW"/>
</dbReference>
<evidence type="ECO:0000256" key="3">
    <source>
        <dbReference type="ARBA" id="ARBA00022989"/>
    </source>
</evidence>
<dbReference type="EMBL" id="JAFFTB010000019">
    <property type="protein sequence ID" value="MBM9938774.1"/>
    <property type="molecule type" value="Genomic_DNA"/>
</dbReference>
<dbReference type="Proteomes" id="UP000784064">
    <property type="component" value="Unassembled WGS sequence"/>
</dbReference>
<feature type="transmembrane region" description="Helical" evidence="5">
    <location>
        <begin position="177"/>
        <end position="195"/>
    </location>
</feature>
<evidence type="ECO:0000256" key="4">
    <source>
        <dbReference type="ARBA" id="ARBA00023136"/>
    </source>
</evidence>
<name>A0AAW4GJH7_9GAMM</name>
<dbReference type="GO" id="GO:0008324">
    <property type="term" value="F:monoatomic cation transmembrane transporter activity"/>
    <property type="evidence" value="ECO:0007669"/>
    <property type="project" value="InterPro"/>
</dbReference>
<gene>
    <name evidence="7" type="ORF">JJW18_13240</name>
    <name evidence="8" type="ORF">JJW19_11535</name>
</gene>
<dbReference type="EMBL" id="JAFFTA010000019">
    <property type="protein sequence ID" value="MBM9914433.1"/>
    <property type="molecule type" value="Genomic_DNA"/>
</dbReference>
<keyword evidence="2 5" id="KW-0812">Transmembrane</keyword>
<feature type="transmembrane region" description="Helical" evidence="5">
    <location>
        <begin position="61"/>
        <end position="79"/>
    </location>
</feature>
<dbReference type="InterPro" id="IPR027469">
    <property type="entry name" value="Cation_efflux_TMD_sf"/>
</dbReference>
<dbReference type="Pfam" id="PF01545">
    <property type="entry name" value="Cation_efflux"/>
    <property type="match status" value="1"/>
</dbReference>
<dbReference type="GO" id="GO:0016020">
    <property type="term" value="C:membrane"/>
    <property type="evidence" value="ECO:0007669"/>
    <property type="project" value="UniProtKB-SubCell"/>
</dbReference>
<evidence type="ECO:0000313" key="9">
    <source>
        <dbReference type="Proteomes" id="UP000749453"/>
    </source>
</evidence>
<reference evidence="7" key="2">
    <citation type="submission" date="2021-01" db="EMBL/GenBank/DDBJ databases">
        <authorList>
            <person name="Yu Y."/>
        </authorList>
    </citation>
    <scope>NUCLEOTIDE SEQUENCE</scope>
    <source>
        <strain evidence="7">As-5</strain>
        <strain evidence="8">As-6</strain>
    </source>
</reference>
<comment type="subcellular location">
    <subcellularLocation>
        <location evidence="1">Membrane</location>
        <topology evidence="1">Multi-pass membrane protein</topology>
    </subcellularLocation>
</comment>
<evidence type="ECO:0000259" key="6">
    <source>
        <dbReference type="Pfam" id="PF01545"/>
    </source>
</evidence>
<feature type="domain" description="Cation efflux protein transmembrane" evidence="6">
    <location>
        <begin position="24"/>
        <end position="202"/>
    </location>
</feature>
<evidence type="ECO:0000313" key="7">
    <source>
        <dbReference type="EMBL" id="MBM9914433.1"/>
    </source>
</evidence>
<keyword evidence="3 5" id="KW-1133">Transmembrane helix</keyword>
<dbReference type="SUPFAM" id="SSF161111">
    <property type="entry name" value="Cation efflux protein transmembrane domain-like"/>
    <property type="match status" value="1"/>
</dbReference>
<keyword evidence="9" id="KW-1185">Reference proteome</keyword>
<proteinExistence type="predicted"/>
<dbReference type="InterPro" id="IPR058533">
    <property type="entry name" value="Cation_efflux_TM"/>
</dbReference>
<accession>A0AAW4GJH7</accession>
<feature type="transmembrane region" description="Helical" evidence="5">
    <location>
        <begin position="86"/>
        <end position="105"/>
    </location>
</feature>
<comment type="caution">
    <text evidence="7">The sequence shown here is derived from an EMBL/GenBank/DDBJ whole genome shotgun (WGS) entry which is preliminary data.</text>
</comment>
<dbReference type="AlphaFoldDB" id="A0AAW4GJH7"/>